<proteinExistence type="predicted"/>
<reference evidence="2 3" key="1">
    <citation type="submission" date="2017-09" db="EMBL/GenBank/DDBJ databases">
        <title>Evaluation of Pacific Biosciences Sequencing Technology to Finishing C. thermocellum Genome Sequences.</title>
        <authorList>
            <person name="Brown S."/>
        </authorList>
    </citation>
    <scope>NUCLEOTIDE SEQUENCE [LARGE SCALE GENOMIC DNA]</scope>
    <source>
        <strain evidence="2 3">AD2</strain>
    </source>
</reference>
<feature type="transmembrane region" description="Helical" evidence="1">
    <location>
        <begin position="69"/>
        <end position="89"/>
    </location>
</feature>
<feature type="transmembrane region" description="Helical" evidence="1">
    <location>
        <begin position="128"/>
        <end position="147"/>
    </location>
</feature>
<dbReference type="GeneID" id="35804369"/>
<dbReference type="InterPro" id="IPR005325">
    <property type="entry name" value="DUF308_memb"/>
</dbReference>
<gene>
    <name evidence="2" type="ORF">M972_112348</name>
</gene>
<organism evidence="2 3">
    <name type="scientific">Acetivibrio thermocellus AD2</name>
    <dbReference type="NCBI Taxonomy" id="1138384"/>
    <lineage>
        <taxon>Bacteria</taxon>
        <taxon>Bacillati</taxon>
        <taxon>Bacillota</taxon>
        <taxon>Clostridia</taxon>
        <taxon>Eubacteriales</taxon>
        <taxon>Oscillospiraceae</taxon>
        <taxon>Acetivibrio</taxon>
    </lineage>
</organism>
<evidence type="ECO:0000313" key="2">
    <source>
        <dbReference type="EMBL" id="PFH03537.1"/>
    </source>
</evidence>
<dbReference type="GO" id="GO:0005886">
    <property type="term" value="C:plasma membrane"/>
    <property type="evidence" value="ECO:0007669"/>
    <property type="project" value="TreeGrafter"/>
</dbReference>
<dbReference type="Proteomes" id="UP000223596">
    <property type="component" value="Unassembled WGS sequence"/>
</dbReference>
<sequence>MKVRSVIPMRIAKTGYIVISVVLLSLGILFIILPDISMRTIGKMLGAVMVLFGCIKLTGYFSKDLFRLAFQYDLQFGILVLVVGLIVLLKPSDAISLLFAAMGIALLADSLFKIQIAFDSRKFGIKKWWGILALAIMSAIVTAVLVFKPSESARVLTILLGATLITEGILNLFVAVTTVKIIKHQYPDFIEEDYFETEGENK</sequence>
<comment type="caution">
    <text evidence="2">The sequence shown here is derived from an EMBL/GenBank/DDBJ whole genome shotgun (WGS) entry which is preliminary data.</text>
</comment>
<dbReference type="InterPro" id="IPR052712">
    <property type="entry name" value="Acid_resist_chaperone_HdeD"/>
</dbReference>
<dbReference type="PANTHER" id="PTHR34989:SF1">
    <property type="entry name" value="PROTEIN HDED"/>
    <property type="match status" value="1"/>
</dbReference>
<dbReference type="RefSeq" id="WP_003517812.1">
    <property type="nucleotide sequence ID" value="NZ_CP013828.1"/>
</dbReference>
<dbReference type="Pfam" id="PF03729">
    <property type="entry name" value="DUF308"/>
    <property type="match status" value="2"/>
</dbReference>
<keyword evidence="1" id="KW-1133">Transmembrane helix</keyword>
<dbReference type="PANTHER" id="PTHR34989">
    <property type="entry name" value="PROTEIN HDED"/>
    <property type="match status" value="1"/>
</dbReference>
<dbReference type="AlphaFoldDB" id="A0AB36TI00"/>
<dbReference type="EMBL" id="PDBW01000001">
    <property type="protein sequence ID" value="PFH03537.1"/>
    <property type="molecule type" value="Genomic_DNA"/>
</dbReference>
<evidence type="ECO:0000256" key="1">
    <source>
        <dbReference type="SAM" id="Phobius"/>
    </source>
</evidence>
<feature type="transmembrane region" description="Helical" evidence="1">
    <location>
        <begin position="95"/>
        <end position="116"/>
    </location>
</feature>
<keyword evidence="1" id="KW-0812">Transmembrane</keyword>
<feature type="transmembrane region" description="Helical" evidence="1">
    <location>
        <begin position="44"/>
        <end position="62"/>
    </location>
</feature>
<evidence type="ECO:0000313" key="3">
    <source>
        <dbReference type="Proteomes" id="UP000223596"/>
    </source>
</evidence>
<feature type="transmembrane region" description="Helical" evidence="1">
    <location>
        <begin position="12"/>
        <end position="32"/>
    </location>
</feature>
<protein>
    <submittedName>
        <fullName evidence="2">Uncharacterized membrane protein HdeD (DUF308 family)</fullName>
    </submittedName>
</protein>
<feature type="transmembrane region" description="Helical" evidence="1">
    <location>
        <begin position="153"/>
        <end position="176"/>
    </location>
</feature>
<name>A0AB36TI00_ACETH</name>
<accession>A0AB36TI00</accession>
<keyword evidence="1" id="KW-0472">Membrane</keyword>